<keyword evidence="2" id="KW-0732">Signal</keyword>
<evidence type="ECO:0000313" key="3">
    <source>
        <dbReference type="EMBL" id="RXR21485.1"/>
    </source>
</evidence>
<gene>
    <name evidence="3" type="ORF">EQG61_12230</name>
</gene>
<comment type="caution">
    <text evidence="3">The sequence shown here is derived from an EMBL/GenBank/DDBJ whole genome shotgun (WGS) entry which is preliminary data.</text>
</comment>
<sequence>MSVIVRFFNLIAVIAATLLSHVLGAQNQPKLMQDRQDDIVMTWKKTTPDQEMKDDVKALAEHGVTVKYSGVKRNANQEITAIKIEYKDRKGNKGALEYSNEQPIADIVLFQQNGEIGFGKPNQGNDIFAMNDIFGRSFGGDSLSPFGKGFQLDQLPDMKQYNFSFGDGEGFSGKSKMIIQENGKKPLVIEDGKVVEGGDDYTKEELDEILKNNKMQFNGMGKLDPIEFDFRNEEGLEQFKEKMKALKGDLQKNQSDEDDLEKAKADMVKAKEEMVKAREELEKAKKALEKEKAPAKAKKG</sequence>
<dbReference type="AlphaFoldDB" id="A0A4Q1K6B2"/>
<feature type="region of interest" description="Disordered" evidence="1">
    <location>
        <begin position="247"/>
        <end position="266"/>
    </location>
</feature>
<feature type="signal peptide" evidence="2">
    <location>
        <begin position="1"/>
        <end position="25"/>
    </location>
</feature>
<reference evidence="4" key="1">
    <citation type="submission" date="2019-01" db="EMBL/GenBank/DDBJ databases">
        <title>Cytophagaceae bacterium strain CAR-16.</title>
        <authorList>
            <person name="Chen W.-M."/>
        </authorList>
    </citation>
    <scope>NUCLEOTIDE SEQUENCE [LARGE SCALE GENOMIC DNA]</scope>
    <source>
        <strain evidence="4">WWJ-16</strain>
    </source>
</reference>
<dbReference type="OrthoDB" id="1158736at2"/>
<feature type="chain" id="PRO_5020865291" evidence="2">
    <location>
        <begin position="26"/>
        <end position="300"/>
    </location>
</feature>
<evidence type="ECO:0000256" key="1">
    <source>
        <dbReference type="SAM" id="MobiDB-lite"/>
    </source>
</evidence>
<keyword evidence="4" id="KW-1185">Reference proteome</keyword>
<name>A0A4Q1K6B2_9FLAO</name>
<protein>
    <submittedName>
        <fullName evidence="3">Uncharacterized protein</fullName>
    </submittedName>
</protein>
<dbReference type="RefSeq" id="WP_129462235.1">
    <property type="nucleotide sequence ID" value="NZ_SBKN01000008.1"/>
</dbReference>
<accession>A0A4Q1K6B2</accession>
<dbReference type="Proteomes" id="UP000289857">
    <property type="component" value="Unassembled WGS sequence"/>
</dbReference>
<organism evidence="3 4">
    <name type="scientific">Flavobacterium stagni</name>
    <dbReference type="NCBI Taxonomy" id="2506421"/>
    <lineage>
        <taxon>Bacteria</taxon>
        <taxon>Pseudomonadati</taxon>
        <taxon>Bacteroidota</taxon>
        <taxon>Flavobacteriia</taxon>
        <taxon>Flavobacteriales</taxon>
        <taxon>Flavobacteriaceae</taxon>
        <taxon>Flavobacterium</taxon>
    </lineage>
</organism>
<dbReference type="EMBL" id="SBKN01000008">
    <property type="protein sequence ID" value="RXR21485.1"/>
    <property type="molecule type" value="Genomic_DNA"/>
</dbReference>
<evidence type="ECO:0000256" key="2">
    <source>
        <dbReference type="SAM" id="SignalP"/>
    </source>
</evidence>
<evidence type="ECO:0000313" key="4">
    <source>
        <dbReference type="Proteomes" id="UP000289857"/>
    </source>
</evidence>
<proteinExistence type="predicted"/>